<dbReference type="InterPro" id="IPR001623">
    <property type="entry name" value="DnaJ_domain"/>
</dbReference>
<keyword evidence="5" id="KW-1185">Reference proteome</keyword>
<accession>A0ABV8LZ83</accession>
<evidence type="ECO:0000313" key="5">
    <source>
        <dbReference type="Proteomes" id="UP001595816"/>
    </source>
</evidence>
<dbReference type="InterPro" id="IPR036869">
    <property type="entry name" value="J_dom_sf"/>
</dbReference>
<keyword evidence="2" id="KW-0812">Transmembrane</keyword>
<proteinExistence type="predicted"/>
<evidence type="ECO:0000313" key="4">
    <source>
        <dbReference type="EMBL" id="MFC4135119.1"/>
    </source>
</evidence>
<evidence type="ECO:0000259" key="3">
    <source>
        <dbReference type="PROSITE" id="PS50076"/>
    </source>
</evidence>
<dbReference type="EMBL" id="JBHSAY010000020">
    <property type="protein sequence ID" value="MFC4135119.1"/>
    <property type="molecule type" value="Genomic_DNA"/>
</dbReference>
<dbReference type="RefSeq" id="WP_253762998.1">
    <property type="nucleotide sequence ID" value="NZ_JAMZDZ010000001.1"/>
</dbReference>
<dbReference type="InterPro" id="IPR011990">
    <property type="entry name" value="TPR-like_helical_dom_sf"/>
</dbReference>
<gene>
    <name evidence="4" type="ORF">ACFOZ4_31290</name>
</gene>
<dbReference type="Gene3D" id="1.10.287.110">
    <property type="entry name" value="DnaJ domain"/>
    <property type="match status" value="1"/>
</dbReference>
<dbReference type="CDD" id="cd06257">
    <property type="entry name" value="DnaJ"/>
    <property type="match status" value="1"/>
</dbReference>
<comment type="caution">
    <text evidence="4">The sequence shown here is derived from an EMBL/GenBank/DDBJ whole genome shotgun (WGS) entry which is preliminary data.</text>
</comment>
<organism evidence="4 5">
    <name type="scientific">Hamadaea flava</name>
    <dbReference type="NCBI Taxonomy" id="1742688"/>
    <lineage>
        <taxon>Bacteria</taxon>
        <taxon>Bacillati</taxon>
        <taxon>Actinomycetota</taxon>
        <taxon>Actinomycetes</taxon>
        <taxon>Micromonosporales</taxon>
        <taxon>Micromonosporaceae</taxon>
        <taxon>Hamadaea</taxon>
    </lineage>
</organism>
<dbReference type="PROSITE" id="PS50005">
    <property type="entry name" value="TPR"/>
    <property type="match status" value="1"/>
</dbReference>
<dbReference type="Pfam" id="PF00226">
    <property type="entry name" value="DnaJ"/>
    <property type="match status" value="1"/>
</dbReference>
<feature type="repeat" description="TPR" evidence="1">
    <location>
        <begin position="153"/>
        <end position="186"/>
    </location>
</feature>
<keyword evidence="1" id="KW-0802">TPR repeat</keyword>
<reference evidence="5" key="1">
    <citation type="journal article" date="2019" name="Int. J. Syst. Evol. Microbiol.">
        <title>The Global Catalogue of Microorganisms (GCM) 10K type strain sequencing project: providing services to taxonomists for standard genome sequencing and annotation.</title>
        <authorList>
            <consortium name="The Broad Institute Genomics Platform"/>
            <consortium name="The Broad Institute Genome Sequencing Center for Infectious Disease"/>
            <person name="Wu L."/>
            <person name="Ma J."/>
        </authorList>
    </citation>
    <scope>NUCLEOTIDE SEQUENCE [LARGE SCALE GENOMIC DNA]</scope>
    <source>
        <strain evidence="5">CGMCC 4.7289</strain>
    </source>
</reference>
<dbReference type="Gene3D" id="1.25.40.10">
    <property type="entry name" value="Tetratricopeptide repeat domain"/>
    <property type="match status" value="1"/>
</dbReference>
<feature type="transmembrane region" description="Helical" evidence="2">
    <location>
        <begin position="301"/>
        <end position="325"/>
    </location>
</feature>
<dbReference type="SUPFAM" id="SSF46565">
    <property type="entry name" value="Chaperone J-domain"/>
    <property type="match status" value="1"/>
</dbReference>
<dbReference type="PROSITE" id="PS50076">
    <property type="entry name" value="DNAJ_2"/>
    <property type="match status" value="1"/>
</dbReference>
<keyword evidence="2" id="KW-0472">Membrane</keyword>
<protein>
    <submittedName>
        <fullName evidence="4">DnaJ domain-containing protein</fullName>
    </submittedName>
</protein>
<dbReference type="SUPFAM" id="SSF48452">
    <property type="entry name" value="TPR-like"/>
    <property type="match status" value="1"/>
</dbReference>
<feature type="transmembrane region" description="Helical" evidence="2">
    <location>
        <begin position="331"/>
        <end position="352"/>
    </location>
</feature>
<dbReference type="InterPro" id="IPR019734">
    <property type="entry name" value="TPR_rpt"/>
</dbReference>
<dbReference type="SMART" id="SM00028">
    <property type="entry name" value="TPR"/>
    <property type="match status" value="2"/>
</dbReference>
<evidence type="ECO:0000256" key="1">
    <source>
        <dbReference type="PROSITE-ProRule" id="PRU00339"/>
    </source>
</evidence>
<keyword evidence="2" id="KW-1133">Transmembrane helix</keyword>
<feature type="domain" description="J" evidence="3">
    <location>
        <begin position="2"/>
        <end position="71"/>
    </location>
</feature>
<name>A0ABV8LZ83_9ACTN</name>
<evidence type="ECO:0000256" key="2">
    <source>
        <dbReference type="SAM" id="Phobius"/>
    </source>
</evidence>
<sequence>MNYYDLLGMPSSATPAEIEQKIKEEYRKNQRRMNHADQAKRQAAERRAEQLMEAKRVLLDPAQRQAHDLRLSAAPTVGPAMVSTNDWLAEAAQRMEAGDYHGALYCANEARRVLGDGVAAAWRLMAQANGSLGNARQALFEARRAVSLDPAEPEHHYLVGLAHTELEQWDAALQAFETVRRLDPTAEYATVESAEVLMRSGRGAAGLQLLETLYATATDPEFVGDALGFALTNAAEMVPAYREHDGYTVTAPAEIHQMRAYLSRARHVSTDPELHGQIDQMEQYLRDCEVRRLPPDAWIRSFGVVKVSGVIAVALALLCVCGNTTDEVGPAVIAGLLLVGYLAVLGLVYAVSLEPQWKTNLKAWQFEQGQFGPWR</sequence>
<dbReference type="Proteomes" id="UP001595816">
    <property type="component" value="Unassembled WGS sequence"/>
</dbReference>